<name>A0ABV1ENP5_9FIRM</name>
<organism evidence="4 5">
    <name type="scientific">Flavonifractor hominis</name>
    <dbReference type="NCBI Taxonomy" id="3133178"/>
    <lineage>
        <taxon>Bacteria</taxon>
        <taxon>Bacillati</taxon>
        <taxon>Bacillota</taxon>
        <taxon>Clostridia</taxon>
        <taxon>Eubacteriales</taxon>
        <taxon>Oscillospiraceae</taxon>
        <taxon>Flavonifractor</taxon>
    </lineage>
</organism>
<protein>
    <recommendedName>
        <fullName evidence="3">Anti-sigma factor RsgI-like middle domain-containing protein</fullName>
    </recommendedName>
</protein>
<keyword evidence="5" id="KW-1185">Reference proteome</keyword>
<proteinExistence type="predicted"/>
<feature type="transmembrane region" description="Helical" evidence="2">
    <location>
        <begin position="42"/>
        <end position="62"/>
    </location>
</feature>
<evidence type="ECO:0000256" key="2">
    <source>
        <dbReference type="SAM" id="Phobius"/>
    </source>
</evidence>
<keyword evidence="2" id="KW-0812">Transmembrane</keyword>
<keyword evidence="2" id="KW-0472">Membrane</keyword>
<gene>
    <name evidence="4" type="ORF">WMO45_01800</name>
</gene>
<dbReference type="EMBL" id="JBBMFT010000001">
    <property type="protein sequence ID" value="MEQ2455241.1"/>
    <property type="molecule type" value="Genomic_DNA"/>
</dbReference>
<evidence type="ECO:0000259" key="3">
    <source>
        <dbReference type="Pfam" id="PF23750"/>
    </source>
</evidence>
<evidence type="ECO:0000313" key="4">
    <source>
        <dbReference type="EMBL" id="MEQ2455241.1"/>
    </source>
</evidence>
<sequence>MDEKLYAAFDQIRASREQKEQTLAFLLQARNTKHRPTHIRRLAAVAACLAILLVGAGGYWLYFIPTSVVSIDINPSLELGINRFDKVVSVDAYNGDGQALADSLDLRFLDFQTALEQAISNQNVTQQMEEGALLSITVVGKSQTQSDRLLAEAEACTAGRENVRCCHGDMDTLEQAHHMGLSFGKYQAFLHLQALDPTFTSEEAAGMTMREIQERIEELSGMAVSDGSNTHSHGQKHGWQNHH</sequence>
<dbReference type="InterPro" id="IPR055431">
    <property type="entry name" value="RsgI_M"/>
</dbReference>
<reference evidence="4 5" key="1">
    <citation type="submission" date="2024-03" db="EMBL/GenBank/DDBJ databases">
        <title>Human intestinal bacterial collection.</title>
        <authorList>
            <person name="Pauvert C."/>
            <person name="Hitch T.C.A."/>
            <person name="Clavel T."/>
        </authorList>
    </citation>
    <scope>NUCLEOTIDE SEQUENCE [LARGE SCALE GENOMIC DNA]</scope>
    <source>
        <strain evidence="4 5">CLA-AP-H34</strain>
    </source>
</reference>
<feature type="region of interest" description="Disordered" evidence="1">
    <location>
        <begin position="223"/>
        <end position="243"/>
    </location>
</feature>
<dbReference type="Pfam" id="PF23750">
    <property type="entry name" value="RsgI_M"/>
    <property type="match status" value="1"/>
</dbReference>
<dbReference type="Proteomes" id="UP001440599">
    <property type="component" value="Unassembled WGS sequence"/>
</dbReference>
<accession>A0ABV1ENP5</accession>
<feature type="compositionally biased region" description="Basic residues" evidence="1">
    <location>
        <begin position="233"/>
        <end position="243"/>
    </location>
</feature>
<comment type="caution">
    <text evidence="4">The sequence shown here is derived from an EMBL/GenBank/DDBJ whole genome shotgun (WGS) entry which is preliminary data.</text>
</comment>
<evidence type="ECO:0000256" key="1">
    <source>
        <dbReference type="SAM" id="MobiDB-lite"/>
    </source>
</evidence>
<evidence type="ECO:0000313" key="5">
    <source>
        <dbReference type="Proteomes" id="UP001440599"/>
    </source>
</evidence>
<dbReference type="RefSeq" id="WP_349138937.1">
    <property type="nucleotide sequence ID" value="NZ_JBBMFT010000001.1"/>
</dbReference>
<keyword evidence="2" id="KW-1133">Transmembrane helix</keyword>
<feature type="domain" description="Anti-sigma factor RsgI-like middle" evidence="3">
    <location>
        <begin position="67"/>
        <end position="189"/>
    </location>
</feature>